<accession>A0A1V1NRI6</accession>
<dbReference type="EMBL" id="ATBP01003119">
    <property type="protein sequence ID" value="ETR65178.1"/>
    <property type="molecule type" value="Genomic_DNA"/>
</dbReference>
<reference evidence="2" key="1">
    <citation type="submission" date="2012-11" db="EMBL/GenBank/DDBJ databases">
        <authorList>
            <person name="Lucero-Rivera Y.E."/>
            <person name="Tovar-Ramirez D."/>
        </authorList>
    </citation>
    <scope>NUCLEOTIDE SEQUENCE [LARGE SCALE GENOMIC DNA]</scope>
    <source>
        <strain evidence="2">Araruama</strain>
    </source>
</reference>
<name>A0A1V1NRI6_9BACT</name>
<gene>
    <name evidence="1" type="ORF">OMM_14683</name>
</gene>
<proteinExistence type="predicted"/>
<evidence type="ECO:0000313" key="2">
    <source>
        <dbReference type="Proteomes" id="UP000189670"/>
    </source>
</evidence>
<comment type="caution">
    <text evidence="1">The sequence shown here is derived from an EMBL/GenBank/DDBJ whole genome shotgun (WGS) entry which is preliminary data.</text>
</comment>
<feature type="non-terminal residue" evidence="1">
    <location>
        <position position="81"/>
    </location>
</feature>
<protein>
    <submittedName>
        <fullName evidence="1">Uncharacterized protein</fullName>
    </submittedName>
</protein>
<dbReference type="AlphaFoldDB" id="A0A1V1NRI6"/>
<sequence length="81" mass="9542">MILRALSLVPESVDRLNFIRMETRLHHNTGRWAKFHEVPVDRYCAYNPHEMLGKIRMKIPPQPWAKASLYRTRSGSLVLLK</sequence>
<dbReference type="Proteomes" id="UP000189670">
    <property type="component" value="Unassembled WGS sequence"/>
</dbReference>
<organism evidence="1 2">
    <name type="scientific">Candidatus Magnetoglobus multicellularis str. Araruama</name>
    <dbReference type="NCBI Taxonomy" id="890399"/>
    <lineage>
        <taxon>Bacteria</taxon>
        <taxon>Pseudomonadati</taxon>
        <taxon>Thermodesulfobacteriota</taxon>
        <taxon>Desulfobacteria</taxon>
        <taxon>Desulfobacterales</taxon>
        <taxon>Desulfobacteraceae</taxon>
        <taxon>Candidatus Magnetoglobus</taxon>
    </lineage>
</organism>
<evidence type="ECO:0000313" key="1">
    <source>
        <dbReference type="EMBL" id="ETR65178.1"/>
    </source>
</evidence>